<evidence type="ECO:0000313" key="12">
    <source>
        <dbReference type="Proteomes" id="UP000735302"/>
    </source>
</evidence>
<evidence type="ECO:0000256" key="4">
    <source>
        <dbReference type="ARBA" id="ARBA00011881"/>
    </source>
</evidence>
<keyword evidence="6" id="KW-0963">Cytoplasm</keyword>
<reference evidence="11 12" key="1">
    <citation type="journal article" date="2021" name="Elife">
        <title>Chloroplast acquisition without the gene transfer in kleptoplastic sea slugs, Plakobranchus ocellatus.</title>
        <authorList>
            <person name="Maeda T."/>
            <person name="Takahashi S."/>
            <person name="Yoshida T."/>
            <person name="Shimamura S."/>
            <person name="Takaki Y."/>
            <person name="Nagai Y."/>
            <person name="Toyoda A."/>
            <person name="Suzuki Y."/>
            <person name="Arimoto A."/>
            <person name="Ishii H."/>
            <person name="Satoh N."/>
            <person name="Nishiyama T."/>
            <person name="Hasebe M."/>
            <person name="Maruyama T."/>
            <person name="Minagawa J."/>
            <person name="Obokata J."/>
            <person name="Shigenobu S."/>
        </authorList>
    </citation>
    <scope>NUCLEOTIDE SEQUENCE [LARGE SCALE GENOMIC DNA]</scope>
</reference>
<sequence length="183" mass="20638">MASGLPFYYYHIPDRTGIKLSMEEFLLKARDVIPNLRGIKFSSKDLFEGSKCLRIKDSRGNNFDLLYGCDEQVIAAFAMGFQGAIGSTYSLMPGVYRRARRALEEGHVAEARELQYRSVRLVDICFKFGQGMGGPLPAFKAILSELGIPMGSTRFPMASMDQQMRAKLKDELVQIGFFQWAQE</sequence>
<comment type="similarity">
    <text evidence="3">Belongs to the DapA family. NanA subfamily.</text>
</comment>
<dbReference type="GO" id="GO:0005737">
    <property type="term" value="C:cytoplasm"/>
    <property type="evidence" value="ECO:0007669"/>
    <property type="project" value="UniProtKB-SubCell"/>
</dbReference>
<gene>
    <name evidence="11" type="ORF">PoB_001904700</name>
</gene>
<evidence type="ECO:0000256" key="2">
    <source>
        <dbReference type="ARBA" id="ARBA00004878"/>
    </source>
</evidence>
<keyword evidence="7 11" id="KW-0456">Lyase</keyword>
<comment type="catalytic activity">
    <reaction evidence="10">
        <text>aceneuramate = aldehydo-N-acetyl-D-mannosamine + pyruvate</text>
        <dbReference type="Rhea" id="RHEA:23296"/>
        <dbReference type="ChEBI" id="CHEBI:15361"/>
        <dbReference type="ChEBI" id="CHEBI:17122"/>
        <dbReference type="ChEBI" id="CHEBI:173083"/>
        <dbReference type="EC" id="4.1.3.3"/>
    </reaction>
</comment>
<keyword evidence="8" id="KW-0704">Schiff base</keyword>
<evidence type="ECO:0000256" key="3">
    <source>
        <dbReference type="ARBA" id="ARBA00006324"/>
    </source>
</evidence>
<organism evidence="11 12">
    <name type="scientific">Plakobranchus ocellatus</name>
    <dbReference type="NCBI Taxonomy" id="259542"/>
    <lineage>
        <taxon>Eukaryota</taxon>
        <taxon>Metazoa</taxon>
        <taxon>Spiralia</taxon>
        <taxon>Lophotrochozoa</taxon>
        <taxon>Mollusca</taxon>
        <taxon>Gastropoda</taxon>
        <taxon>Heterobranchia</taxon>
        <taxon>Euthyneura</taxon>
        <taxon>Panpulmonata</taxon>
        <taxon>Sacoglossa</taxon>
        <taxon>Placobranchoidea</taxon>
        <taxon>Plakobranchidae</taxon>
        <taxon>Plakobranchus</taxon>
    </lineage>
</organism>
<dbReference type="InterPro" id="IPR002220">
    <property type="entry name" value="DapA-like"/>
</dbReference>
<comment type="caution">
    <text evidence="11">The sequence shown here is derived from an EMBL/GenBank/DDBJ whole genome shotgun (WGS) entry which is preliminary data.</text>
</comment>
<evidence type="ECO:0000256" key="1">
    <source>
        <dbReference type="ARBA" id="ARBA00004496"/>
    </source>
</evidence>
<dbReference type="AlphaFoldDB" id="A0AAV3ZDE7"/>
<dbReference type="EMBL" id="BLXT01002256">
    <property type="protein sequence ID" value="GFN92541.1"/>
    <property type="molecule type" value="Genomic_DNA"/>
</dbReference>
<comment type="subunit">
    <text evidence="4">Homotetramer.</text>
</comment>
<accession>A0AAV3ZDE7</accession>
<comment type="subcellular location">
    <subcellularLocation>
        <location evidence="1">Cytoplasm</location>
    </subcellularLocation>
</comment>
<dbReference type="GO" id="GO:0008747">
    <property type="term" value="F:N-acetylneuraminate lyase activity"/>
    <property type="evidence" value="ECO:0007669"/>
    <property type="project" value="UniProtKB-EC"/>
</dbReference>
<evidence type="ECO:0000313" key="11">
    <source>
        <dbReference type="EMBL" id="GFN92541.1"/>
    </source>
</evidence>
<dbReference type="EC" id="4.1.3.3" evidence="5"/>
<dbReference type="InterPro" id="IPR013785">
    <property type="entry name" value="Aldolase_TIM"/>
</dbReference>
<evidence type="ECO:0000256" key="9">
    <source>
        <dbReference type="ARBA" id="ARBA00023277"/>
    </source>
</evidence>
<keyword evidence="9" id="KW-0119">Carbohydrate metabolism</keyword>
<evidence type="ECO:0000256" key="6">
    <source>
        <dbReference type="ARBA" id="ARBA00022490"/>
    </source>
</evidence>
<proteinExistence type="inferred from homology"/>
<evidence type="ECO:0000256" key="5">
    <source>
        <dbReference type="ARBA" id="ARBA00012911"/>
    </source>
</evidence>
<dbReference type="PANTHER" id="PTHR12128">
    <property type="entry name" value="DIHYDRODIPICOLINATE SYNTHASE"/>
    <property type="match status" value="1"/>
</dbReference>
<evidence type="ECO:0000256" key="8">
    <source>
        <dbReference type="ARBA" id="ARBA00023270"/>
    </source>
</evidence>
<name>A0AAV3ZDE7_9GAST</name>
<keyword evidence="12" id="KW-1185">Reference proteome</keyword>
<dbReference type="Proteomes" id="UP000735302">
    <property type="component" value="Unassembled WGS sequence"/>
</dbReference>
<evidence type="ECO:0000256" key="10">
    <source>
        <dbReference type="ARBA" id="ARBA00044906"/>
    </source>
</evidence>
<dbReference type="Gene3D" id="3.20.20.70">
    <property type="entry name" value="Aldolase class I"/>
    <property type="match status" value="1"/>
</dbReference>
<evidence type="ECO:0000256" key="7">
    <source>
        <dbReference type="ARBA" id="ARBA00023239"/>
    </source>
</evidence>
<protein>
    <recommendedName>
        <fullName evidence="5">N-acetylneuraminate lyase</fullName>
        <ecNumber evidence="5">4.1.3.3</ecNumber>
    </recommendedName>
</protein>
<comment type="pathway">
    <text evidence="2">Amino-sugar metabolism; N-acetylneuraminate degradation.</text>
</comment>
<dbReference type="SUPFAM" id="SSF51569">
    <property type="entry name" value="Aldolase"/>
    <property type="match status" value="1"/>
</dbReference>
<dbReference type="PANTHER" id="PTHR12128:SF21">
    <property type="entry name" value="N-ACETYLNEURAMINATE LYASE"/>
    <property type="match status" value="1"/>
</dbReference>
<dbReference type="Pfam" id="PF00701">
    <property type="entry name" value="DHDPS"/>
    <property type="match status" value="1"/>
</dbReference>